<sequence>MNQIKKAVTSSPRRVSINAESRVTSALLLNHEGKLWIEHAGERYLLRRTSNNRLILTK</sequence>
<accession>A0A6N7LR98</accession>
<dbReference type="Gene3D" id="2.10.70.10">
    <property type="entry name" value="Complement Module, domain 1"/>
    <property type="match status" value="1"/>
</dbReference>
<dbReference type="RefSeq" id="WP_153499548.1">
    <property type="nucleotide sequence ID" value="NZ_JBMZXE010000134.1"/>
</dbReference>
<name>A0A6N7LR98_9GAMM</name>
<evidence type="ECO:0000313" key="2">
    <source>
        <dbReference type="Proteomes" id="UP000469421"/>
    </source>
</evidence>
<dbReference type="EMBL" id="WIRE01000001">
    <property type="protein sequence ID" value="MQX52662.1"/>
    <property type="molecule type" value="Genomic_DNA"/>
</dbReference>
<evidence type="ECO:0000313" key="1">
    <source>
        <dbReference type="EMBL" id="MQX52662.1"/>
    </source>
</evidence>
<protein>
    <submittedName>
        <fullName evidence="1">Hemin uptake protein HemP</fullName>
    </submittedName>
</protein>
<proteinExistence type="predicted"/>
<dbReference type="InterPro" id="IPR019600">
    <property type="entry name" value="Hemin_uptake_protein_HemP"/>
</dbReference>
<dbReference type="AlphaFoldDB" id="A0A6N7LR98"/>
<dbReference type="Pfam" id="PF10636">
    <property type="entry name" value="hemP"/>
    <property type="match status" value="1"/>
</dbReference>
<keyword evidence="2" id="KW-1185">Reference proteome</keyword>
<gene>
    <name evidence="1" type="primary">hemP</name>
    <name evidence="1" type="ORF">GFN93_05335</name>
</gene>
<dbReference type="Proteomes" id="UP000469421">
    <property type="component" value="Unassembled WGS sequence"/>
</dbReference>
<reference evidence="1 2" key="1">
    <citation type="submission" date="2019-10" db="EMBL/GenBank/DDBJ databases">
        <title>Alcanivorax sp.PA15-N-34 draft genome sequence.</title>
        <authorList>
            <person name="Liao X."/>
            <person name="Shao Z."/>
        </authorList>
    </citation>
    <scope>NUCLEOTIDE SEQUENCE [LARGE SCALE GENOMIC DNA]</scope>
    <source>
        <strain evidence="1 2">PA15-N-34</strain>
    </source>
</reference>
<comment type="caution">
    <text evidence="1">The sequence shown here is derived from an EMBL/GenBank/DDBJ whole genome shotgun (WGS) entry which is preliminary data.</text>
</comment>
<organism evidence="1 2">
    <name type="scientific">Alcanivorax sediminis</name>
    <dbReference type="NCBI Taxonomy" id="2663008"/>
    <lineage>
        <taxon>Bacteria</taxon>
        <taxon>Pseudomonadati</taxon>
        <taxon>Pseudomonadota</taxon>
        <taxon>Gammaproteobacteria</taxon>
        <taxon>Oceanospirillales</taxon>
        <taxon>Alcanivoracaceae</taxon>
        <taxon>Alcanivorax</taxon>
    </lineage>
</organism>